<protein>
    <submittedName>
        <fullName evidence="4">DNA-protecting protein DprA</fullName>
    </submittedName>
</protein>
<dbReference type="InterPro" id="IPR003488">
    <property type="entry name" value="DprA"/>
</dbReference>
<reference evidence="5" key="1">
    <citation type="submission" date="2017-09" db="EMBL/GenBank/DDBJ databases">
        <title>Depth-based differentiation of microbial function through sediment-hosted aquifers and enrichment of novel symbionts in the deep terrestrial subsurface.</title>
        <authorList>
            <person name="Probst A.J."/>
            <person name="Ladd B."/>
            <person name="Jarett J.K."/>
            <person name="Geller-Mcgrath D.E."/>
            <person name="Sieber C.M.K."/>
            <person name="Emerson J.B."/>
            <person name="Anantharaman K."/>
            <person name="Thomas B.C."/>
            <person name="Malmstrom R."/>
            <person name="Stieglmeier M."/>
            <person name="Klingl A."/>
            <person name="Woyke T."/>
            <person name="Ryan C.M."/>
            <person name="Banfield J.F."/>
        </authorList>
    </citation>
    <scope>NUCLEOTIDE SEQUENCE [LARGE SCALE GENOMIC DNA]</scope>
</reference>
<evidence type="ECO:0000313" key="4">
    <source>
        <dbReference type="EMBL" id="PIT98354.1"/>
    </source>
</evidence>
<evidence type="ECO:0000259" key="3">
    <source>
        <dbReference type="Pfam" id="PF17782"/>
    </source>
</evidence>
<dbReference type="PANTHER" id="PTHR43022:SF1">
    <property type="entry name" value="PROTEIN SMF"/>
    <property type="match status" value="1"/>
</dbReference>
<dbReference type="EMBL" id="PEZP01000012">
    <property type="protein sequence ID" value="PIT98354.1"/>
    <property type="molecule type" value="Genomic_DNA"/>
</dbReference>
<dbReference type="InterPro" id="IPR041614">
    <property type="entry name" value="DprA_WH"/>
</dbReference>
<evidence type="ECO:0000259" key="2">
    <source>
        <dbReference type="Pfam" id="PF02481"/>
    </source>
</evidence>
<dbReference type="Pfam" id="PF17782">
    <property type="entry name" value="WHD_DprA"/>
    <property type="match status" value="1"/>
</dbReference>
<evidence type="ECO:0000313" key="5">
    <source>
        <dbReference type="Proteomes" id="UP000230731"/>
    </source>
</evidence>
<dbReference type="SUPFAM" id="SSF102405">
    <property type="entry name" value="MCP/YpsA-like"/>
    <property type="match status" value="1"/>
</dbReference>
<dbReference type="GO" id="GO:0009294">
    <property type="term" value="P:DNA-mediated transformation"/>
    <property type="evidence" value="ECO:0007669"/>
    <property type="project" value="InterPro"/>
</dbReference>
<comment type="similarity">
    <text evidence="1">Belongs to the DprA/Smf family.</text>
</comment>
<dbReference type="Proteomes" id="UP000230731">
    <property type="component" value="Unassembled WGS sequence"/>
</dbReference>
<proteinExistence type="inferred from homology"/>
<dbReference type="NCBIfam" id="TIGR00732">
    <property type="entry name" value="dprA"/>
    <property type="match status" value="1"/>
</dbReference>
<evidence type="ECO:0000256" key="1">
    <source>
        <dbReference type="ARBA" id="ARBA00006525"/>
    </source>
</evidence>
<dbReference type="InterPro" id="IPR036388">
    <property type="entry name" value="WH-like_DNA-bd_sf"/>
</dbReference>
<dbReference type="InterPro" id="IPR057666">
    <property type="entry name" value="DrpA_SLOG"/>
</dbReference>
<dbReference type="Gene3D" id="3.40.50.450">
    <property type="match status" value="1"/>
</dbReference>
<comment type="caution">
    <text evidence="4">The sequence shown here is derived from an EMBL/GenBank/DDBJ whole genome shotgun (WGS) entry which is preliminary data.</text>
</comment>
<name>A0A2M6X023_9BACT</name>
<dbReference type="Pfam" id="PF02481">
    <property type="entry name" value="DNA_processg_A"/>
    <property type="match status" value="1"/>
</dbReference>
<organism evidence="4 5">
    <name type="scientific">Candidatus Andersenbacteria bacterium CG10_big_fil_rev_8_21_14_0_10_54_11</name>
    <dbReference type="NCBI Taxonomy" id="1974485"/>
    <lineage>
        <taxon>Bacteria</taxon>
        <taxon>Candidatus Anderseniibacteriota</taxon>
    </lineage>
</organism>
<feature type="domain" description="DprA winged helix" evidence="3">
    <location>
        <begin position="244"/>
        <end position="298"/>
    </location>
</feature>
<feature type="domain" description="Smf/DprA SLOG" evidence="2">
    <location>
        <begin position="23"/>
        <end position="235"/>
    </location>
</feature>
<dbReference type="PANTHER" id="PTHR43022">
    <property type="entry name" value="PROTEIN SMF"/>
    <property type="match status" value="1"/>
</dbReference>
<dbReference type="AlphaFoldDB" id="A0A2M6X023"/>
<dbReference type="Gene3D" id="1.10.10.10">
    <property type="entry name" value="Winged helix-like DNA-binding domain superfamily/Winged helix DNA-binding domain"/>
    <property type="match status" value="1"/>
</dbReference>
<sequence length="312" mass="33210">MNIRHKRLEARASLSPAAIEVVQIITPDHPHYPPLLQEIPDPPARLYVRGDTTVLAEVAKLAVVGSRRGNHLGRRALDLVLPPTSAARLTIVSGLAYGIDAMAHRCALGSGGRTIGVLGSGVDGPSIYPKRHRALADQIIESGGAIISEYESGRPALAHQFPARNRIIAGMCQATLIVQAAARSGSLITARLALEYGREVWAIPGAITDPLSQGTNLLIQQGAAPILQPQDITDLFGLTDTEPAADSAVVPLTPDQEKIVSYLNHEPKHIDTVAQVTGLPAAQLSALLLELEFANVIEHIGNQKYVSSKHIS</sequence>
<gene>
    <name evidence="4" type="primary">dprA</name>
    <name evidence="4" type="ORF">COT71_01055</name>
</gene>
<accession>A0A2M6X023</accession>